<proteinExistence type="predicted"/>
<keyword evidence="1" id="KW-0732">Signal</keyword>
<evidence type="ECO:0000313" key="2">
    <source>
        <dbReference type="EMBL" id="MBW63332.1"/>
    </source>
</evidence>
<protein>
    <submittedName>
        <fullName evidence="2">Putative secreted protein</fullName>
    </submittedName>
</protein>
<dbReference type="AlphaFoldDB" id="A0A2M4CDC6"/>
<organism evidence="2">
    <name type="scientific">Anopheles marajoara</name>
    <dbReference type="NCBI Taxonomy" id="58244"/>
    <lineage>
        <taxon>Eukaryota</taxon>
        <taxon>Metazoa</taxon>
        <taxon>Ecdysozoa</taxon>
        <taxon>Arthropoda</taxon>
        <taxon>Hexapoda</taxon>
        <taxon>Insecta</taxon>
        <taxon>Pterygota</taxon>
        <taxon>Neoptera</taxon>
        <taxon>Endopterygota</taxon>
        <taxon>Diptera</taxon>
        <taxon>Nematocera</taxon>
        <taxon>Culicoidea</taxon>
        <taxon>Culicidae</taxon>
        <taxon>Anophelinae</taxon>
        <taxon>Anopheles</taxon>
    </lineage>
</organism>
<accession>A0A2M4CDC6</accession>
<feature type="signal peptide" evidence="1">
    <location>
        <begin position="1"/>
        <end position="20"/>
    </location>
</feature>
<dbReference type="EMBL" id="GGFJ01014191">
    <property type="protein sequence ID" value="MBW63332.1"/>
    <property type="molecule type" value="Transcribed_RNA"/>
</dbReference>
<name>A0A2M4CDC6_9DIPT</name>
<reference evidence="2" key="1">
    <citation type="submission" date="2018-01" db="EMBL/GenBank/DDBJ databases">
        <title>An insight into the sialome of Amazonian anophelines.</title>
        <authorList>
            <person name="Ribeiro J.M."/>
            <person name="Scarpassa V."/>
            <person name="Calvo E."/>
        </authorList>
    </citation>
    <scope>NUCLEOTIDE SEQUENCE</scope>
    <source>
        <tissue evidence="2">Salivary glands</tissue>
    </source>
</reference>
<feature type="chain" id="PRO_5014960586" evidence="1">
    <location>
        <begin position="21"/>
        <end position="73"/>
    </location>
</feature>
<evidence type="ECO:0000256" key="1">
    <source>
        <dbReference type="SAM" id="SignalP"/>
    </source>
</evidence>
<sequence>MRRLVLTVVFKCCLSSSSETVTKVAQCTFVPLRCHKWLLSSISILWEAERGLDLHTLSAGSPLLGNCQPNSTK</sequence>